<evidence type="ECO:0000259" key="2">
    <source>
        <dbReference type="PROSITE" id="PS50102"/>
    </source>
</evidence>
<comment type="caution">
    <text evidence="3">The sequence shown here is derived from an EMBL/GenBank/DDBJ whole genome shotgun (WGS) entry which is preliminary data.</text>
</comment>
<protein>
    <submittedName>
        <fullName evidence="3">RAVER2</fullName>
    </submittedName>
</protein>
<feature type="domain" description="RRM" evidence="2">
    <location>
        <begin position="15"/>
        <end position="85"/>
    </location>
</feature>
<gene>
    <name evidence="3" type="ORF">EB796_013754</name>
</gene>
<dbReference type="Gene3D" id="3.30.70.330">
    <property type="match status" value="2"/>
</dbReference>
<dbReference type="Proteomes" id="UP000593567">
    <property type="component" value="Unassembled WGS sequence"/>
</dbReference>
<dbReference type="EMBL" id="VXIV02002005">
    <property type="protein sequence ID" value="KAF6027936.1"/>
    <property type="molecule type" value="Genomic_DNA"/>
</dbReference>
<organism evidence="3 4">
    <name type="scientific">Bugula neritina</name>
    <name type="common">Brown bryozoan</name>
    <name type="synonym">Sertularia neritina</name>
    <dbReference type="NCBI Taxonomy" id="10212"/>
    <lineage>
        <taxon>Eukaryota</taxon>
        <taxon>Metazoa</taxon>
        <taxon>Spiralia</taxon>
        <taxon>Lophotrochozoa</taxon>
        <taxon>Bryozoa</taxon>
        <taxon>Gymnolaemata</taxon>
        <taxon>Cheilostomatida</taxon>
        <taxon>Flustrina</taxon>
        <taxon>Buguloidea</taxon>
        <taxon>Bugulidae</taxon>
        <taxon>Bugula</taxon>
    </lineage>
</organism>
<name>A0A7J7JR65_BUGNE</name>
<dbReference type="GO" id="GO:0003723">
    <property type="term" value="F:RNA binding"/>
    <property type="evidence" value="ECO:0007669"/>
    <property type="project" value="UniProtKB-UniRule"/>
</dbReference>
<dbReference type="InterPro" id="IPR012677">
    <property type="entry name" value="Nucleotide-bd_a/b_plait_sf"/>
</dbReference>
<keyword evidence="4" id="KW-1185">Reference proteome</keyword>
<keyword evidence="1" id="KW-0694">RNA-binding</keyword>
<feature type="domain" description="RRM" evidence="2">
    <location>
        <begin position="87"/>
        <end position="165"/>
    </location>
</feature>
<reference evidence="3" key="1">
    <citation type="submission" date="2020-06" db="EMBL/GenBank/DDBJ databases">
        <title>Draft genome of Bugula neritina, a colonial animal packing powerful symbionts and potential medicines.</title>
        <authorList>
            <person name="Rayko M."/>
        </authorList>
    </citation>
    <scope>NUCLEOTIDE SEQUENCE [LARGE SCALE GENOMIC DNA]</scope>
    <source>
        <strain evidence="3">Kwan_BN1</strain>
    </source>
</reference>
<evidence type="ECO:0000313" key="4">
    <source>
        <dbReference type="Proteomes" id="UP000593567"/>
    </source>
</evidence>
<proteinExistence type="predicted"/>
<dbReference type="Pfam" id="PF00076">
    <property type="entry name" value="RRM_1"/>
    <property type="match status" value="1"/>
</dbReference>
<sequence length="516" mass="58737">MDTSLHAELEFNKRRKLFIQDVPPVTHQDVRKFLGDIVPADIVISKRLYHVIITLKNSQEVDYALQMLQNRSLAGRKVEVELYPRRMMLYIWGIPLHYTDEMYRQFLSDYGEVETSFLSLTSKGDFKGYGFVEFAHNRATLKKVQNSINGSILEGHTLHCGLVSEHLLSYEHTLSKTLYCISESKSLQLSSTLLHLAQVFPLSEDRYLYVFECPDVRTAEMLWYESHQLPHSPAITGGLLFALPMTSAQQIAQIISTTPRRYPTLRSPGEVKHLLRSLFGHDEQTIQFMESHLYSNAKVNPSYWTLELTPKLLTKIFQSLTNGNRSSAMHSVLPYQQQTPHCDDLISKECERRRATQCRTVNSGYMSSTHSVGQMSDHVKFLSSSETHRTDSGDGYSGSRSCLSFQEKYPGPLTRQRKRSLEDVAITPLTFRKTPGAKIAKKERPVLFEADLNVALPQLFRRQCKRITTTPKVLKRLLPEPENSPGSPRLIGQHSQGIGGHYADSYQPSCKLNGIL</sequence>
<evidence type="ECO:0000313" key="3">
    <source>
        <dbReference type="EMBL" id="KAF6027936.1"/>
    </source>
</evidence>
<dbReference type="PROSITE" id="PS50102">
    <property type="entry name" value="RRM"/>
    <property type="match status" value="2"/>
</dbReference>
<dbReference type="SMART" id="SM00360">
    <property type="entry name" value="RRM"/>
    <property type="match status" value="2"/>
</dbReference>
<dbReference type="InterPro" id="IPR035979">
    <property type="entry name" value="RBD_domain_sf"/>
</dbReference>
<evidence type="ECO:0000256" key="1">
    <source>
        <dbReference type="PROSITE-ProRule" id="PRU00176"/>
    </source>
</evidence>
<dbReference type="OrthoDB" id="639027at2759"/>
<dbReference type="SUPFAM" id="SSF54928">
    <property type="entry name" value="RNA-binding domain, RBD"/>
    <property type="match status" value="1"/>
</dbReference>
<dbReference type="CDD" id="cd00590">
    <property type="entry name" value="RRM_SF"/>
    <property type="match status" value="1"/>
</dbReference>
<dbReference type="InterPro" id="IPR000504">
    <property type="entry name" value="RRM_dom"/>
</dbReference>
<accession>A0A7J7JR65</accession>
<dbReference type="AlphaFoldDB" id="A0A7J7JR65"/>